<evidence type="ECO:0000313" key="1">
    <source>
        <dbReference type="EMBL" id="ESN90803.1"/>
    </source>
</evidence>
<keyword evidence="3" id="KW-1185">Reference proteome</keyword>
<organism evidence="2 3">
    <name type="scientific">Helobdella robusta</name>
    <name type="common">Californian leech</name>
    <dbReference type="NCBI Taxonomy" id="6412"/>
    <lineage>
        <taxon>Eukaryota</taxon>
        <taxon>Metazoa</taxon>
        <taxon>Spiralia</taxon>
        <taxon>Lophotrochozoa</taxon>
        <taxon>Annelida</taxon>
        <taxon>Clitellata</taxon>
        <taxon>Hirudinea</taxon>
        <taxon>Rhynchobdellida</taxon>
        <taxon>Glossiphoniidae</taxon>
        <taxon>Helobdella</taxon>
    </lineage>
</organism>
<dbReference type="AlphaFoldDB" id="T1FII6"/>
<dbReference type="CTD" id="20208635"/>
<dbReference type="EnsemblMetazoa" id="HelroT182635">
    <property type="protein sequence ID" value="HelroP182635"/>
    <property type="gene ID" value="HelroG182635"/>
</dbReference>
<dbReference type="KEGG" id="hro:HELRODRAFT_182635"/>
<protein>
    <submittedName>
        <fullName evidence="1 2">Uncharacterized protein</fullName>
    </submittedName>
</protein>
<accession>T1FII6</accession>
<reference evidence="2" key="3">
    <citation type="submission" date="2015-06" db="UniProtKB">
        <authorList>
            <consortium name="EnsemblMetazoa"/>
        </authorList>
    </citation>
    <scope>IDENTIFICATION</scope>
</reference>
<proteinExistence type="predicted"/>
<reference evidence="3" key="1">
    <citation type="submission" date="2012-12" db="EMBL/GenBank/DDBJ databases">
        <authorList>
            <person name="Hellsten U."/>
            <person name="Grimwood J."/>
            <person name="Chapman J.A."/>
            <person name="Shapiro H."/>
            <person name="Aerts A."/>
            <person name="Otillar R.P."/>
            <person name="Terry A.Y."/>
            <person name="Boore J.L."/>
            <person name="Simakov O."/>
            <person name="Marletaz F."/>
            <person name="Cho S.-J."/>
            <person name="Edsinger-Gonzales E."/>
            <person name="Havlak P."/>
            <person name="Kuo D.-H."/>
            <person name="Larsson T."/>
            <person name="Lv J."/>
            <person name="Arendt D."/>
            <person name="Savage R."/>
            <person name="Osoegawa K."/>
            <person name="de Jong P."/>
            <person name="Lindberg D.R."/>
            <person name="Seaver E.C."/>
            <person name="Weisblat D.A."/>
            <person name="Putnam N.H."/>
            <person name="Grigoriev I.V."/>
            <person name="Rokhsar D.S."/>
        </authorList>
    </citation>
    <scope>NUCLEOTIDE SEQUENCE</scope>
</reference>
<sequence>MAKLSTSAQSSRRSSSIWKMPWFQPNMMTIWAVLFQKDVKIIVGDKNAKIGSDNIGFEEVMGKYGVGDRNDRGESLVRDETYFWPMAGNGLPIIPLATEWVLKPCNNEMLFLPIGRDTSI</sequence>
<evidence type="ECO:0000313" key="2">
    <source>
        <dbReference type="EnsemblMetazoa" id="HelroP182635"/>
    </source>
</evidence>
<dbReference type="InParanoid" id="T1FII6"/>
<dbReference type="GeneID" id="20208635"/>
<dbReference type="OrthoDB" id="10030815at2759"/>
<dbReference type="InterPro" id="IPR027124">
    <property type="entry name" value="Swc5/CFDP1/2"/>
</dbReference>
<dbReference type="Proteomes" id="UP000015101">
    <property type="component" value="Unassembled WGS sequence"/>
</dbReference>
<dbReference type="HOGENOM" id="CLU_2052166_0_0_1"/>
<evidence type="ECO:0000313" key="3">
    <source>
        <dbReference type="Proteomes" id="UP000015101"/>
    </source>
</evidence>
<dbReference type="PANTHER" id="PTHR23227:SF85">
    <property type="entry name" value="CRANIOFACIAL DEVELOPMENT PROTEIN 2"/>
    <property type="match status" value="1"/>
</dbReference>
<dbReference type="PANTHER" id="PTHR23227">
    <property type="entry name" value="BUCENTAUR RELATED"/>
    <property type="match status" value="1"/>
</dbReference>
<name>T1FII6_HELRO</name>
<gene>
    <name evidence="2" type="primary">20208635</name>
    <name evidence="1" type="ORF">HELRODRAFT_182635</name>
</gene>
<dbReference type="EMBL" id="KB097747">
    <property type="protein sequence ID" value="ESN90803.1"/>
    <property type="molecule type" value="Genomic_DNA"/>
</dbReference>
<dbReference type="RefSeq" id="XP_009031127.1">
    <property type="nucleotide sequence ID" value="XM_009032879.1"/>
</dbReference>
<dbReference type="EMBL" id="AMQM01008294">
    <property type="status" value="NOT_ANNOTATED_CDS"/>
    <property type="molecule type" value="Genomic_DNA"/>
</dbReference>
<reference evidence="1 3" key="2">
    <citation type="journal article" date="2013" name="Nature">
        <title>Insights into bilaterian evolution from three spiralian genomes.</title>
        <authorList>
            <person name="Simakov O."/>
            <person name="Marletaz F."/>
            <person name="Cho S.J."/>
            <person name="Edsinger-Gonzales E."/>
            <person name="Havlak P."/>
            <person name="Hellsten U."/>
            <person name="Kuo D.H."/>
            <person name="Larsson T."/>
            <person name="Lv J."/>
            <person name="Arendt D."/>
            <person name="Savage R."/>
            <person name="Osoegawa K."/>
            <person name="de Jong P."/>
            <person name="Grimwood J."/>
            <person name="Chapman J.A."/>
            <person name="Shapiro H."/>
            <person name="Aerts A."/>
            <person name="Otillar R.P."/>
            <person name="Terry A.Y."/>
            <person name="Boore J.L."/>
            <person name="Grigoriev I.V."/>
            <person name="Lindberg D.R."/>
            <person name="Seaver E.C."/>
            <person name="Weisblat D.A."/>
            <person name="Putnam N.H."/>
            <person name="Rokhsar D.S."/>
        </authorList>
    </citation>
    <scope>NUCLEOTIDE SEQUENCE</scope>
</reference>